<dbReference type="eggNOG" id="arCOG04161">
    <property type="taxonomic scope" value="Archaea"/>
</dbReference>
<dbReference type="EMBL" id="CP001140">
    <property type="protein sequence ID" value="ACL11771.1"/>
    <property type="molecule type" value="Genomic_DNA"/>
</dbReference>
<dbReference type="GO" id="GO:0004164">
    <property type="term" value="F:diphthine synthase activity"/>
    <property type="evidence" value="ECO:0007669"/>
    <property type="project" value="UniProtKB-UniRule"/>
</dbReference>
<dbReference type="InterPro" id="IPR014776">
    <property type="entry name" value="4pyrrole_Mease_sub2"/>
</dbReference>
<evidence type="ECO:0000256" key="2">
    <source>
        <dbReference type="ARBA" id="ARBA00006729"/>
    </source>
</evidence>
<proteinExistence type="inferred from homology"/>
<keyword evidence="4 6" id="KW-0808">Transferase</keyword>
<keyword evidence="3 6" id="KW-0489">Methyltransferase</keyword>
<dbReference type="Pfam" id="PF00590">
    <property type="entry name" value="TP_methylase"/>
    <property type="match status" value="1"/>
</dbReference>
<gene>
    <name evidence="6" type="primary">dphB</name>
    <name evidence="9" type="ordered locus">DKAM_1445</name>
</gene>
<dbReference type="PANTHER" id="PTHR10882">
    <property type="entry name" value="DIPHTHINE SYNTHASE"/>
    <property type="match status" value="1"/>
</dbReference>
<evidence type="ECO:0000256" key="1">
    <source>
        <dbReference type="ARBA" id="ARBA00005156"/>
    </source>
</evidence>
<accession>B8D6P0</accession>
<dbReference type="CDD" id="cd11647">
    <property type="entry name" value="DHP5_DphB"/>
    <property type="match status" value="1"/>
</dbReference>
<feature type="binding site" evidence="6 7">
    <location>
        <position position="206"/>
    </location>
    <ligand>
        <name>S-adenosyl-L-methionine</name>
        <dbReference type="ChEBI" id="CHEBI:59789"/>
    </ligand>
</feature>
<dbReference type="PANTHER" id="PTHR10882:SF0">
    <property type="entry name" value="DIPHTHINE METHYL ESTER SYNTHASE"/>
    <property type="match status" value="1"/>
</dbReference>
<dbReference type="HOGENOM" id="CLU_066040_0_0_2"/>
<dbReference type="GO" id="GO:0032259">
    <property type="term" value="P:methylation"/>
    <property type="evidence" value="ECO:0007669"/>
    <property type="project" value="UniProtKB-KW"/>
</dbReference>
<comment type="subunit">
    <text evidence="6">Homodimer.</text>
</comment>
<organism evidence="9 10">
    <name type="scientific">Desulfurococcus amylolyticus (strain DSM 18924 / JCM 16383 / VKM B-2413 / 1221n)</name>
    <name type="common">Desulfurococcus kamchatkensis</name>
    <dbReference type="NCBI Taxonomy" id="490899"/>
    <lineage>
        <taxon>Archaea</taxon>
        <taxon>Thermoproteota</taxon>
        <taxon>Thermoprotei</taxon>
        <taxon>Desulfurococcales</taxon>
        <taxon>Desulfurococcaceae</taxon>
        <taxon>Desulfurococcus</taxon>
    </lineage>
</organism>
<evidence type="ECO:0000256" key="3">
    <source>
        <dbReference type="ARBA" id="ARBA00022603"/>
    </source>
</evidence>
<feature type="binding site" evidence="6 7">
    <location>
        <position position="91"/>
    </location>
    <ligand>
        <name>S-adenosyl-L-methionine</name>
        <dbReference type="ChEBI" id="CHEBI:59789"/>
    </ligand>
</feature>
<feature type="binding site" evidence="6 7">
    <location>
        <begin position="116"/>
        <end position="117"/>
    </location>
    <ligand>
        <name>S-adenosyl-L-methionine</name>
        <dbReference type="ChEBI" id="CHEBI:59789"/>
    </ligand>
</feature>
<dbReference type="InterPro" id="IPR035996">
    <property type="entry name" value="4pyrrol_Methylase_sf"/>
</dbReference>
<dbReference type="HAMAP" id="MF_01084">
    <property type="entry name" value="Diphthine_synth"/>
    <property type="match status" value="1"/>
</dbReference>
<comment type="catalytic activity">
    <reaction evidence="6">
        <text>2-[(3S)-amino-3-carboxypropyl]-L-histidyl-[translation elongation factor 2] + 3 S-adenosyl-L-methionine = diphthine-[translation elongation factor 2] + 3 S-adenosyl-L-homocysteine + 3 H(+)</text>
        <dbReference type="Rhea" id="RHEA:36415"/>
        <dbReference type="Rhea" id="RHEA-COMP:9749"/>
        <dbReference type="Rhea" id="RHEA-COMP:10172"/>
        <dbReference type="ChEBI" id="CHEBI:15378"/>
        <dbReference type="ChEBI" id="CHEBI:57856"/>
        <dbReference type="ChEBI" id="CHEBI:59789"/>
        <dbReference type="ChEBI" id="CHEBI:73995"/>
        <dbReference type="ChEBI" id="CHEBI:82696"/>
        <dbReference type="EC" id="2.1.1.98"/>
    </reaction>
</comment>
<dbReference type="PIRSF" id="PIRSF036432">
    <property type="entry name" value="Diphthine_synth"/>
    <property type="match status" value="1"/>
</dbReference>
<dbReference type="AlphaFoldDB" id="B8D6P0"/>
<evidence type="ECO:0000313" key="10">
    <source>
        <dbReference type="Proteomes" id="UP000006903"/>
    </source>
</evidence>
<comment type="caution">
    <text evidence="6">Lacks conserved residue(s) required for the propagation of feature annotation.</text>
</comment>
<dbReference type="KEGG" id="dka:DKAM_1445"/>
<protein>
    <recommendedName>
        <fullName evidence="6">Diphthine synthase</fullName>
        <ecNumber evidence="6">2.1.1.98</ecNumber>
    </recommendedName>
    <alternativeName>
        <fullName evidence="6">Diphthamide biosynthesis methyltransferase</fullName>
    </alternativeName>
</protein>
<evidence type="ECO:0000313" key="9">
    <source>
        <dbReference type="EMBL" id="ACL11771.1"/>
    </source>
</evidence>
<evidence type="ECO:0000256" key="6">
    <source>
        <dbReference type="HAMAP-Rule" id="MF_01084"/>
    </source>
</evidence>
<feature type="domain" description="Tetrapyrrole methylase" evidence="8">
    <location>
        <begin position="5"/>
        <end position="221"/>
    </location>
</feature>
<dbReference type="EC" id="2.1.1.98" evidence="6"/>
<dbReference type="SUPFAM" id="SSF53790">
    <property type="entry name" value="Tetrapyrrole methylase"/>
    <property type="match status" value="1"/>
</dbReference>
<keyword evidence="5 6" id="KW-0949">S-adenosyl-L-methionine</keyword>
<dbReference type="Proteomes" id="UP000006903">
    <property type="component" value="Chromosome"/>
</dbReference>
<dbReference type="InterPro" id="IPR004551">
    <property type="entry name" value="Dphthn_synthase"/>
</dbReference>
<reference evidence="9 10" key="1">
    <citation type="journal article" date="2009" name="J. Bacteriol.">
        <title>Complete genome sequence of the anaerobic, protein-degrading hyperthermophilic crenarchaeon Desulfurococcus kamchatkensis.</title>
        <authorList>
            <person name="Ravin N.V."/>
            <person name="Mardanov A.V."/>
            <person name="Beletsky A.V."/>
            <person name="Kublanov I.V."/>
            <person name="Kolganova T.V."/>
            <person name="Lebedinsky A.V."/>
            <person name="Chernyh N.A."/>
            <person name="Bonch-Osmolovskaya E.A."/>
            <person name="Skryabin K.G."/>
        </authorList>
    </citation>
    <scope>NUCLEOTIDE SEQUENCE [LARGE SCALE GENOMIC DNA]</scope>
    <source>
        <strain evidence="10">DSM 18924 / JCM 16383 / VKM B-2413 / 1221n</strain>
    </source>
</reference>
<dbReference type="Gene3D" id="3.30.950.10">
    <property type="entry name" value="Methyltransferase, Cobalt-precorrin-4 Transmethylase, Domain 2"/>
    <property type="match status" value="1"/>
</dbReference>
<sequence>MSPLLIFIGAGYSRRHLTQEALESLKSAEKIYVDTYTSMYEDGFNWLRDVNPSAEIVFAKRRDLEGEGINRIVEEAKEGNIAILCAGDPFTATTHDAIRVEALKSNVSVKVVTGISVVNLVHSRIGLQAYRFGKIVTLVYPDSFKPYSVIKTIYDNLGRNLHTLVLLDLRLEEGLAMSIPEAIDILTELDEKQQLMNQISIGVARLGWSSEVIRAGRLIELKRYSYPPPPHSLIIAARLHPIELESLRYIAGLTITG</sequence>
<dbReference type="STRING" id="490899.DKAM_1445"/>
<comment type="similarity">
    <text evidence="2 6">Belongs to the diphthine synthase family.</text>
</comment>
<dbReference type="InterPro" id="IPR014777">
    <property type="entry name" value="4pyrrole_Mease_sub1"/>
</dbReference>
<dbReference type="GO" id="GO:0017183">
    <property type="term" value="P:protein histidyl modification to diphthamide"/>
    <property type="evidence" value="ECO:0007669"/>
    <property type="project" value="UniProtKB-UniRule"/>
</dbReference>
<dbReference type="Gene3D" id="3.40.1010.10">
    <property type="entry name" value="Cobalt-precorrin-4 Transmethylase, Domain 1"/>
    <property type="match status" value="1"/>
</dbReference>
<evidence type="ECO:0000256" key="7">
    <source>
        <dbReference type="PIRSR" id="PIRSR036432-1"/>
    </source>
</evidence>
<dbReference type="InterPro" id="IPR000878">
    <property type="entry name" value="4pyrrol_Mease"/>
</dbReference>
<name>B8D6P0_DESA1</name>
<evidence type="ECO:0000256" key="5">
    <source>
        <dbReference type="ARBA" id="ARBA00022691"/>
    </source>
</evidence>
<feature type="binding site" evidence="6 7">
    <location>
        <position position="167"/>
    </location>
    <ligand>
        <name>S-adenosyl-L-methionine</name>
        <dbReference type="ChEBI" id="CHEBI:59789"/>
    </ligand>
</feature>
<feature type="binding site" evidence="6 7">
    <location>
        <position position="88"/>
    </location>
    <ligand>
        <name>S-adenosyl-L-methionine</name>
        <dbReference type="ChEBI" id="CHEBI:59789"/>
    </ligand>
</feature>
<dbReference type="UniPathway" id="UPA00559"/>
<comment type="pathway">
    <text evidence="1 6">Protein modification; peptidyl-diphthamide biosynthesis.</text>
</comment>
<evidence type="ECO:0000256" key="4">
    <source>
        <dbReference type="ARBA" id="ARBA00022679"/>
    </source>
</evidence>
<dbReference type="NCBIfam" id="TIGR00522">
    <property type="entry name" value="dph5"/>
    <property type="match status" value="1"/>
</dbReference>
<feature type="binding site" evidence="6 7">
    <location>
        <position position="231"/>
    </location>
    <ligand>
        <name>S-adenosyl-L-methionine</name>
        <dbReference type="ChEBI" id="CHEBI:59789"/>
    </ligand>
</feature>
<comment type="function">
    <text evidence="6">S-adenosyl-L-methionine-dependent methyltransferase that catalyzes the trimethylation of the amino group of the modified target histidine residue in translation elongation factor 2 (EF-2), to form an intermediate called diphthine. The three successive methylation reactions represent the second step of diphthamide biosynthesis.</text>
</comment>
<evidence type="ECO:0000259" key="8">
    <source>
        <dbReference type="Pfam" id="PF00590"/>
    </source>
</evidence>